<name>A0A3Q9IQM6_9BACT</name>
<dbReference type="Proteomes" id="UP000270673">
    <property type="component" value="Chromosome"/>
</dbReference>
<evidence type="ECO:0000313" key="1">
    <source>
        <dbReference type="EMBL" id="AZS31438.1"/>
    </source>
</evidence>
<organism evidence="1 2">
    <name type="scientific">Butyricimonas faecalis</name>
    <dbReference type="NCBI Taxonomy" id="2093856"/>
    <lineage>
        <taxon>Bacteria</taxon>
        <taxon>Pseudomonadati</taxon>
        <taxon>Bacteroidota</taxon>
        <taxon>Bacteroidia</taxon>
        <taxon>Bacteroidales</taxon>
        <taxon>Odoribacteraceae</taxon>
        <taxon>Butyricimonas</taxon>
    </lineage>
</organism>
<evidence type="ECO:0000313" key="2">
    <source>
        <dbReference type="Proteomes" id="UP000270673"/>
    </source>
</evidence>
<accession>A0A3Q9IQM6</accession>
<sequence length="79" mass="9056">MLIFIAITAQHILNKVLTKRERANVPACSPQQLISIVELLLRIYITHYHILNACIQQFIRITVYLMAETVAHVSCMGTY</sequence>
<dbReference type="AlphaFoldDB" id="A0A3Q9IQM6"/>
<dbReference type="KEGG" id="buy:D8S85_19090"/>
<protein>
    <submittedName>
        <fullName evidence="1">Uncharacterized protein</fullName>
    </submittedName>
</protein>
<keyword evidence="2" id="KW-1185">Reference proteome</keyword>
<dbReference type="EMBL" id="CP032819">
    <property type="protein sequence ID" value="AZS31438.1"/>
    <property type="molecule type" value="Genomic_DNA"/>
</dbReference>
<proteinExistence type="predicted"/>
<gene>
    <name evidence="1" type="ORF">D8S85_19090</name>
</gene>
<reference evidence="1 2" key="1">
    <citation type="submission" date="2018-10" db="EMBL/GenBank/DDBJ databases">
        <title>Butyricimonas faecalis sp. nov., isolated from human faeces and emended description of the genus Butyricimonas.</title>
        <authorList>
            <person name="Le Roy T."/>
            <person name="Van der Smissen P."/>
            <person name="Paquot A."/>
            <person name="Delzenne N."/>
            <person name="Muccioli G."/>
            <person name="Collet J.-F."/>
            <person name="Cani P.D."/>
        </authorList>
    </citation>
    <scope>NUCLEOTIDE SEQUENCE [LARGE SCALE GENOMIC DNA]</scope>
    <source>
        <strain evidence="1 2">H184</strain>
    </source>
</reference>